<dbReference type="InterPro" id="IPR056681">
    <property type="entry name" value="DUF7779"/>
</dbReference>
<evidence type="ECO:0000259" key="1">
    <source>
        <dbReference type="Pfam" id="PF25000"/>
    </source>
</evidence>
<dbReference type="Pfam" id="PF13374">
    <property type="entry name" value="TPR_10"/>
    <property type="match status" value="2"/>
</dbReference>
<gene>
    <name evidence="2" type="ORF">GCM10010468_08880</name>
</gene>
<dbReference type="RefSeq" id="WP_344822398.1">
    <property type="nucleotide sequence ID" value="NZ_BAAAUV010000002.1"/>
</dbReference>
<dbReference type="InterPro" id="IPR011990">
    <property type="entry name" value="TPR-like_helical_dom_sf"/>
</dbReference>
<proteinExistence type="predicted"/>
<dbReference type="PANTHER" id="PTHR46082:SF6">
    <property type="entry name" value="AAA+ ATPASE DOMAIN-CONTAINING PROTEIN-RELATED"/>
    <property type="match status" value="1"/>
</dbReference>
<dbReference type="Proteomes" id="UP001501237">
    <property type="component" value="Unassembled WGS sequence"/>
</dbReference>
<dbReference type="InterPro" id="IPR027417">
    <property type="entry name" value="P-loop_NTPase"/>
</dbReference>
<dbReference type="SUPFAM" id="SSF48452">
    <property type="entry name" value="TPR-like"/>
    <property type="match status" value="3"/>
</dbReference>
<dbReference type="NCBIfam" id="NF040586">
    <property type="entry name" value="FxSxx_TPR"/>
    <property type="match status" value="1"/>
</dbReference>
<dbReference type="Gene3D" id="1.25.40.10">
    <property type="entry name" value="Tetratricopeptide repeat domain"/>
    <property type="match status" value="2"/>
</dbReference>
<dbReference type="PANTHER" id="PTHR46082">
    <property type="entry name" value="ATP/GTP-BINDING PROTEIN-RELATED"/>
    <property type="match status" value="1"/>
</dbReference>
<accession>A0ABP6PZZ2</accession>
<dbReference type="Gene3D" id="3.40.50.300">
    <property type="entry name" value="P-loop containing nucleotide triphosphate hydrolases"/>
    <property type="match status" value="1"/>
</dbReference>
<dbReference type="SUPFAM" id="SSF52540">
    <property type="entry name" value="P-loop containing nucleoside triphosphate hydrolases"/>
    <property type="match status" value="1"/>
</dbReference>
<reference evidence="3" key="1">
    <citation type="journal article" date="2019" name="Int. J. Syst. Evol. Microbiol.">
        <title>The Global Catalogue of Microorganisms (GCM) 10K type strain sequencing project: providing services to taxonomists for standard genome sequencing and annotation.</title>
        <authorList>
            <consortium name="The Broad Institute Genomics Platform"/>
            <consortium name="The Broad Institute Genome Sequencing Center for Infectious Disease"/>
            <person name="Wu L."/>
            <person name="Ma J."/>
        </authorList>
    </citation>
    <scope>NUCLEOTIDE SEQUENCE [LARGE SCALE GENOMIC DNA]</scope>
    <source>
        <strain evidence="3">JCM 9377</strain>
    </source>
</reference>
<keyword evidence="3" id="KW-1185">Reference proteome</keyword>
<dbReference type="Pfam" id="PF25000">
    <property type="entry name" value="DUF7779"/>
    <property type="match status" value="1"/>
</dbReference>
<dbReference type="Pfam" id="PF13424">
    <property type="entry name" value="TPR_12"/>
    <property type="match status" value="3"/>
</dbReference>
<comment type="caution">
    <text evidence="2">The sequence shown here is derived from an EMBL/GenBank/DDBJ whole genome shotgun (WGS) entry which is preliminary data.</text>
</comment>
<dbReference type="InterPro" id="IPR053137">
    <property type="entry name" value="NLR-like"/>
</dbReference>
<name>A0ABP6PZZ2_9ACTN</name>
<protein>
    <recommendedName>
        <fullName evidence="1">DUF7779 domain-containing protein</fullName>
    </recommendedName>
</protein>
<organism evidence="2 3">
    <name type="scientific">Actinocorallia longicatena</name>
    <dbReference type="NCBI Taxonomy" id="111803"/>
    <lineage>
        <taxon>Bacteria</taxon>
        <taxon>Bacillati</taxon>
        <taxon>Actinomycetota</taxon>
        <taxon>Actinomycetes</taxon>
        <taxon>Streptosporangiales</taxon>
        <taxon>Thermomonosporaceae</taxon>
        <taxon>Actinocorallia</taxon>
    </lineage>
</organism>
<evidence type="ECO:0000313" key="2">
    <source>
        <dbReference type="EMBL" id="GAA3197626.1"/>
    </source>
</evidence>
<sequence>MTQPAEGFRDREPAVWGAIPQRNRNFTGRDGLLVDLHDRISNRTTAVLLPHTLRGFGGVGKSQTAIEYAYRYRAEYDLIWWVPADQDVLVRSSLANLAPKLGLPAVSSTGTGIEDTAAAVLDALRRGEPFRRWLLIFDNANEPEDFAELIPHGPGHVLITSRNVRWEQTAHTVTVDVFPREESIDFLMRRVPSITEEQAAQLAEDLGDLPLALEQAGALQSETGMTVDDYRELLKDRVSQLMNEGKPNDYPASMTAAWGLSVSSLTDRMPEAVDLLRCCAFFGPEPIPRAVFRQQHLPVGPQLAEITSNPIRLSRAIGELNRYALARIDNDSQTIQIHRLVQALLRDELPPDEHDRLRAEVHILLAAYAPESTAEARDRAKFQNILGHIRPSRIAEARTPEVRALIFKIIAYLAEVGDTVSARTMVEQVLDQWRSDLGEDHEDVLLMRIEYSDILRELGRYEQAREHNLRTYEMADACFGTDHVISVRALRGKAADMRAAGDFAKAREFDEDAMRRCERMYGSLDGRSLRTLNSLALDVGLSGDYRGAKEMHERAYIGHMQAGSSRITRVAAWSGLARAVRLCGEYAEASDLGDEVYSYVKAELGLEHNWTLRTAKDLAIAWRRAGDVERALELAYEVHDRYVKRFDVNHPDTLAAAMCLANAQRAAGHLNDARMLAEDSVRKYPFIYGPDHPYNHGCAGNLAILLRVLNDPSAARKTNEVALRGLRDKLGPDHHYPLTVAANMASDLAALGEYEEAAEIGTDTLERLRVLMGADHPMALLAAANLTFDLRELGRADEAEILAAEVTAGYMRTLTLDHPDARAFQEGRRLDGDFDPPPI</sequence>
<feature type="domain" description="DUF7779" evidence="1">
    <location>
        <begin position="268"/>
        <end position="353"/>
    </location>
</feature>
<evidence type="ECO:0000313" key="3">
    <source>
        <dbReference type="Proteomes" id="UP001501237"/>
    </source>
</evidence>
<dbReference type="EMBL" id="BAAAUV010000002">
    <property type="protein sequence ID" value="GAA3197626.1"/>
    <property type="molecule type" value="Genomic_DNA"/>
</dbReference>